<feature type="domain" description="DUF7492" evidence="2">
    <location>
        <begin position="21"/>
        <end position="261"/>
    </location>
</feature>
<dbReference type="Proteomes" id="UP000774617">
    <property type="component" value="Unassembled WGS sequence"/>
</dbReference>
<dbReference type="InterPro" id="IPR055915">
    <property type="entry name" value="DUF7492"/>
</dbReference>
<proteinExistence type="predicted"/>
<sequence>MVYKWVAGALPCLCMLFGLQVAAHSWIDQLAVISQSSSIFIGHYGYPRGYVARSDAGFTAAKNTHLLPAADSARSRINASDMLCLDRQRVPNQPANWPRLKAAPGDWVALRYAENGHVTLPWNTPGKPELGGTTYIYGTHSPVADEKILDVLQWNTNGTSGDGRGRLLASSNFDDGRCHQINDGNISLQRQRSYPDFAPNDTRVKNELYCESDVKIPEDALLGSTYTLYWIWEWPTVESEASKGKDEWYTTCMDVDIQTVTTSPTG</sequence>
<comment type="caution">
    <text evidence="3">The sequence shown here is derived from an EMBL/GenBank/DDBJ whole genome shotgun (WGS) entry which is preliminary data.</text>
</comment>
<feature type="chain" id="PRO_5045238853" description="DUF7492 domain-containing protein" evidence="1">
    <location>
        <begin position="23"/>
        <end position="266"/>
    </location>
</feature>
<organism evidence="3 4">
    <name type="scientific">Macrophomina phaseolina</name>
    <dbReference type="NCBI Taxonomy" id="35725"/>
    <lineage>
        <taxon>Eukaryota</taxon>
        <taxon>Fungi</taxon>
        <taxon>Dikarya</taxon>
        <taxon>Ascomycota</taxon>
        <taxon>Pezizomycotina</taxon>
        <taxon>Dothideomycetes</taxon>
        <taxon>Dothideomycetes incertae sedis</taxon>
        <taxon>Botryosphaeriales</taxon>
        <taxon>Botryosphaeriaceae</taxon>
        <taxon>Macrophomina</taxon>
    </lineage>
</organism>
<gene>
    <name evidence="3" type="ORF">B0J12DRAFT_714683</name>
</gene>
<dbReference type="EMBL" id="JAGTJR010000074">
    <property type="protein sequence ID" value="KAH7016633.1"/>
    <property type="molecule type" value="Genomic_DNA"/>
</dbReference>
<evidence type="ECO:0000313" key="4">
    <source>
        <dbReference type="Proteomes" id="UP000774617"/>
    </source>
</evidence>
<name>A0ABQ8FRJ6_9PEZI</name>
<accession>A0ABQ8FRJ6</accession>
<evidence type="ECO:0000259" key="2">
    <source>
        <dbReference type="Pfam" id="PF24320"/>
    </source>
</evidence>
<feature type="signal peptide" evidence="1">
    <location>
        <begin position="1"/>
        <end position="22"/>
    </location>
</feature>
<reference evidence="3 4" key="1">
    <citation type="journal article" date="2021" name="Nat. Commun.">
        <title>Genetic determinants of endophytism in the Arabidopsis root mycobiome.</title>
        <authorList>
            <person name="Mesny F."/>
            <person name="Miyauchi S."/>
            <person name="Thiergart T."/>
            <person name="Pickel B."/>
            <person name="Atanasova L."/>
            <person name="Karlsson M."/>
            <person name="Huettel B."/>
            <person name="Barry K.W."/>
            <person name="Haridas S."/>
            <person name="Chen C."/>
            <person name="Bauer D."/>
            <person name="Andreopoulos W."/>
            <person name="Pangilinan J."/>
            <person name="LaButti K."/>
            <person name="Riley R."/>
            <person name="Lipzen A."/>
            <person name="Clum A."/>
            <person name="Drula E."/>
            <person name="Henrissat B."/>
            <person name="Kohler A."/>
            <person name="Grigoriev I.V."/>
            <person name="Martin F.M."/>
            <person name="Hacquard S."/>
        </authorList>
    </citation>
    <scope>NUCLEOTIDE SEQUENCE [LARGE SCALE GENOMIC DNA]</scope>
    <source>
        <strain evidence="3 4">MPI-SDFR-AT-0080</strain>
    </source>
</reference>
<evidence type="ECO:0000256" key="1">
    <source>
        <dbReference type="SAM" id="SignalP"/>
    </source>
</evidence>
<keyword evidence="1" id="KW-0732">Signal</keyword>
<protein>
    <recommendedName>
        <fullName evidence="2">DUF7492 domain-containing protein</fullName>
    </recommendedName>
</protein>
<evidence type="ECO:0000313" key="3">
    <source>
        <dbReference type="EMBL" id="KAH7016633.1"/>
    </source>
</evidence>
<dbReference type="Pfam" id="PF24320">
    <property type="entry name" value="DUF7492"/>
    <property type="match status" value="1"/>
</dbReference>
<keyword evidence="4" id="KW-1185">Reference proteome</keyword>